<dbReference type="SUPFAM" id="SSF63380">
    <property type="entry name" value="Riboflavin synthase domain-like"/>
    <property type="match status" value="1"/>
</dbReference>
<keyword evidence="2" id="KW-0001">2Fe-2S</keyword>
<proteinExistence type="predicted"/>
<evidence type="ECO:0000256" key="1">
    <source>
        <dbReference type="ARBA" id="ARBA00001974"/>
    </source>
</evidence>
<dbReference type="PROSITE" id="PS51384">
    <property type="entry name" value="FAD_FR"/>
    <property type="match status" value="1"/>
</dbReference>
<protein>
    <submittedName>
        <fullName evidence="6">2Fe-2S iron-sulfur cluster-binding protein</fullName>
    </submittedName>
</protein>
<dbReference type="PANTHER" id="PTHR47354:SF5">
    <property type="entry name" value="PROTEIN RFBI"/>
    <property type="match status" value="1"/>
</dbReference>
<sequence>MTHSEVATRIFHVRDGEAHQFTCTDGDSLLRAALRAGVPATYECNSGGCGSCKFTLTEGEVRQVQDAPAGLTDRDRRKGRLLACQSVPQSDCTVSLLIDPVDPFHAGLSLPARRVGEVVAERMLTHDLRELSLALDADFLPGQYAMLRRPGGEERAYSMANTPGTGVWQFHIKRVPGGAESGAFVDEIALGDAIEVDGPYGHAHLKATGRDVVCIAGGSGLAPMVSIARGLAAAADASERRLDFFYGGRAPRDLCAGEFVTEVADRLAEITLVDVVSDEAPDDWDGARGFVHEAVAAAGLTDLVDRDIYVAGPPPMTDAVTRLLVRELKVPVDQIHYDRFF</sequence>
<evidence type="ECO:0000313" key="6">
    <source>
        <dbReference type="EMBL" id="MFD1250330.1"/>
    </source>
</evidence>
<dbReference type="Gene3D" id="3.10.20.30">
    <property type="match status" value="1"/>
</dbReference>
<keyword evidence="7" id="KW-1185">Reference proteome</keyword>
<dbReference type="InterPro" id="IPR050415">
    <property type="entry name" value="MRET"/>
</dbReference>
<comment type="caution">
    <text evidence="6">The sequence shown here is derived from an EMBL/GenBank/DDBJ whole genome shotgun (WGS) entry which is preliminary data.</text>
</comment>
<dbReference type="InterPro" id="IPR006058">
    <property type="entry name" value="2Fe2S_fd_BS"/>
</dbReference>
<dbReference type="InterPro" id="IPR036010">
    <property type="entry name" value="2Fe-2S_ferredoxin-like_sf"/>
</dbReference>
<feature type="domain" description="FAD-binding FR-type" evidence="5">
    <location>
        <begin position="111"/>
        <end position="206"/>
    </location>
</feature>
<dbReference type="PROSITE" id="PS00197">
    <property type="entry name" value="2FE2S_FER_1"/>
    <property type="match status" value="1"/>
</dbReference>
<evidence type="ECO:0000256" key="3">
    <source>
        <dbReference type="ARBA" id="ARBA00023014"/>
    </source>
</evidence>
<dbReference type="CDD" id="cd06190">
    <property type="entry name" value="T4MO_e_transfer_like"/>
    <property type="match status" value="1"/>
</dbReference>
<evidence type="ECO:0000256" key="2">
    <source>
        <dbReference type="ARBA" id="ARBA00022714"/>
    </source>
</evidence>
<comment type="cofactor">
    <cofactor evidence="1">
        <name>FAD</name>
        <dbReference type="ChEBI" id="CHEBI:57692"/>
    </cofactor>
</comment>
<dbReference type="Gene3D" id="2.40.30.10">
    <property type="entry name" value="Translation factors"/>
    <property type="match status" value="1"/>
</dbReference>
<dbReference type="RefSeq" id="WP_367919607.1">
    <property type="nucleotide sequence ID" value="NZ_BAABAC010000023.1"/>
</dbReference>
<dbReference type="Proteomes" id="UP001597229">
    <property type="component" value="Unassembled WGS sequence"/>
</dbReference>
<dbReference type="InterPro" id="IPR001433">
    <property type="entry name" value="OxRdtase_FAD/NAD-bd"/>
</dbReference>
<dbReference type="SUPFAM" id="SSF54292">
    <property type="entry name" value="2Fe-2S ferredoxin-like"/>
    <property type="match status" value="1"/>
</dbReference>
<dbReference type="Pfam" id="PF00175">
    <property type="entry name" value="NAD_binding_1"/>
    <property type="match status" value="1"/>
</dbReference>
<keyword evidence="2" id="KW-0479">Metal-binding</keyword>
<dbReference type="Gene3D" id="3.40.50.80">
    <property type="entry name" value="Nucleotide-binding domain of ferredoxin-NADP reductase (FNR) module"/>
    <property type="match status" value="1"/>
</dbReference>
<organism evidence="6 7">
    <name type="scientific">Nocardioides ginsengisoli</name>
    <dbReference type="NCBI Taxonomy" id="363868"/>
    <lineage>
        <taxon>Bacteria</taxon>
        <taxon>Bacillati</taxon>
        <taxon>Actinomycetota</taxon>
        <taxon>Actinomycetes</taxon>
        <taxon>Propionibacteriales</taxon>
        <taxon>Nocardioidaceae</taxon>
        <taxon>Nocardioides</taxon>
    </lineage>
</organism>
<dbReference type="InterPro" id="IPR017938">
    <property type="entry name" value="Riboflavin_synthase-like_b-brl"/>
</dbReference>
<evidence type="ECO:0000259" key="4">
    <source>
        <dbReference type="PROSITE" id="PS51085"/>
    </source>
</evidence>
<dbReference type="PROSITE" id="PS51085">
    <property type="entry name" value="2FE2S_FER_2"/>
    <property type="match status" value="1"/>
</dbReference>
<dbReference type="CDD" id="cd00207">
    <property type="entry name" value="fer2"/>
    <property type="match status" value="1"/>
</dbReference>
<keyword evidence="2" id="KW-0408">Iron</keyword>
<keyword evidence="3" id="KW-0411">Iron-sulfur</keyword>
<dbReference type="SUPFAM" id="SSF52343">
    <property type="entry name" value="Ferredoxin reductase-like, C-terminal NADP-linked domain"/>
    <property type="match status" value="1"/>
</dbReference>
<evidence type="ECO:0000313" key="7">
    <source>
        <dbReference type="Proteomes" id="UP001597229"/>
    </source>
</evidence>
<accession>A0ABW3W5D1</accession>
<evidence type="ECO:0000259" key="5">
    <source>
        <dbReference type="PROSITE" id="PS51384"/>
    </source>
</evidence>
<reference evidence="7" key="1">
    <citation type="journal article" date="2019" name="Int. J. Syst. Evol. Microbiol.">
        <title>The Global Catalogue of Microorganisms (GCM) 10K type strain sequencing project: providing services to taxonomists for standard genome sequencing and annotation.</title>
        <authorList>
            <consortium name="The Broad Institute Genomics Platform"/>
            <consortium name="The Broad Institute Genome Sequencing Center for Infectious Disease"/>
            <person name="Wu L."/>
            <person name="Ma J."/>
        </authorList>
    </citation>
    <scope>NUCLEOTIDE SEQUENCE [LARGE SCALE GENOMIC DNA]</scope>
    <source>
        <strain evidence="7">CCUG 52478</strain>
    </source>
</reference>
<name>A0ABW3W5D1_9ACTN</name>
<dbReference type="InterPro" id="IPR017927">
    <property type="entry name" value="FAD-bd_FR_type"/>
</dbReference>
<dbReference type="InterPro" id="IPR001041">
    <property type="entry name" value="2Fe-2S_ferredoxin-type"/>
</dbReference>
<dbReference type="EMBL" id="JBHTLX010000023">
    <property type="protein sequence ID" value="MFD1250330.1"/>
    <property type="molecule type" value="Genomic_DNA"/>
</dbReference>
<dbReference type="InterPro" id="IPR008333">
    <property type="entry name" value="Cbr1-like_FAD-bd_dom"/>
</dbReference>
<gene>
    <name evidence="6" type="ORF">ACFQ3F_21225</name>
</gene>
<dbReference type="InterPro" id="IPR039261">
    <property type="entry name" value="FNR_nucleotide-bd"/>
</dbReference>
<dbReference type="PANTHER" id="PTHR47354">
    <property type="entry name" value="NADH OXIDOREDUCTASE HCR"/>
    <property type="match status" value="1"/>
</dbReference>
<dbReference type="Pfam" id="PF00111">
    <property type="entry name" value="Fer2"/>
    <property type="match status" value="1"/>
</dbReference>
<feature type="domain" description="2Fe-2S ferredoxin-type" evidence="4">
    <location>
        <begin position="8"/>
        <end position="100"/>
    </location>
</feature>
<dbReference type="PRINTS" id="PR00410">
    <property type="entry name" value="PHEHYDRXLASE"/>
</dbReference>
<dbReference type="Pfam" id="PF00970">
    <property type="entry name" value="FAD_binding_6"/>
    <property type="match status" value="1"/>
</dbReference>
<dbReference type="InterPro" id="IPR012675">
    <property type="entry name" value="Beta-grasp_dom_sf"/>
</dbReference>